<dbReference type="AlphaFoldDB" id="M1K8B3"/>
<dbReference type="VEuPathDB" id="MicrosporidiaDB:ECU05_0640"/>
<proteinExistence type="predicted"/>
<sequence>MSTSCFPDVPLELTTRHPRPLQACPERHSQGTHDSLGIRVKRREEKPMERMSKDYDIVQIPRDVGYSDLPRKMEVGKPFEINGSVYVCEKRGGEIMKICSEDSGRTGVPVLNKGFYVVRRM</sequence>
<name>M1K8B3_ENCCN</name>
<protein>
    <submittedName>
        <fullName evidence="2">Uncharacterized protein</fullName>
    </submittedName>
</protein>
<dbReference type="VEuPathDB" id="MicrosporidiaDB:AEWR_050620"/>
<reference evidence="2" key="1">
    <citation type="journal article" date="2013" name="Eukaryot. Cell">
        <title>Extremely Reduced Levels of Heterozygosity in the Vertebrate Pathogen Encephalitozoon cuniculi.</title>
        <authorList>
            <person name="Selman M."/>
            <person name="Sak B."/>
            <person name="Kvac M."/>
            <person name="Farinelli L."/>
            <person name="Weiss L.M."/>
            <person name="Corradi N."/>
        </authorList>
    </citation>
    <scope>NUCLEOTIDE SEQUENCE</scope>
</reference>
<organism evidence="2">
    <name type="scientific">Encephalitozoon cuniculi</name>
    <name type="common">Microsporidian parasite</name>
    <dbReference type="NCBI Taxonomy" id="6035"/>
    <lineage>
        <taxon>Eukaryota</taxon>
        <taxon>Fungi</taxon>
        <taxon>Fungi incertae sedis</taxon>
        <taxon>Microsporidia</taxon>
        <taxon>Unikaryonidae</taxon>
        <taxon>Encephalitozoon</taxon>
    </lineage>
</organism>
<accession>M1K8B3</accession>
<dbReference type="EMBL" id="KC513607">
    <property type="protein sequence ID" value="AGE95487.1"/>
    <property type="molecule type" value="Genomic_DNA"/>
</dbReference>
<feature type="region of interest" description="Disordered" evidence="1">
    <location>
        <begin position="21"/>
        <end position="54"/>
    </location>
</feature>
<evidence type="ECO:0000256" key="1">
    <source>
        <dbReference type="SAM" id="MobiDB-lite"/>
    </source>
</evidence>
<gene>
    <name evidence="2" type="ORF">ECU05_0640</name>
</gene>
<feature type="compositionally biased region" description="Basic and acidic residues" evidence="1">
    <location>
        <begin position="42"/>
        <end position="54"/>
    </location>
</feature>
<dbReference type="VEuPathDB" id="MicrosporidiaDB:AEWQ_050620"/>
<dbReference type="VEuPathDB" id="MicrosporidiaDB:AEWD_050620"/>
<dbReference type="VEuPathDB" id="MicrosporidiaDB:M970_050620"/>
<evidence type="ECO:0000313" key="2">
    <source>
        <dbReference type="EMBL" id="AGE95487.1"/>
    </source>
</evidence>